<accession>A0A841TH55</accession>
<feature type="domain" description="N-acetyltransferase" evidence="3">
    <location>
        <begin position="156"/>
        <end position="286"/>
    </location>
</feature>
<dbReference type="PANTHER" id="PTHR43072:SF23">
    <property type="entry name" value="UPF0039 PROTEIN C11D3.02C"/>
    <property type="match status" value="1"/>
</dbReference>
<feature type="domain" description="N-acetyltransferase" evidence="3">
    <location>
        <begin position="1"/>
        <end position="142"/>
    </location>
</feature>
<dbReference type="GO" id="GO:0016747">
    <property type="term" value="F:acyltransferase activity, transferring groups other than amino-acyl groups"/>
    <property type="evidence" value="ECO:0007669"/>
    <property type="project" value="InterPro"/>
</dbReference>
<dbReference type="AlphaFoldDB" id="A0A841TH55"/>
<dbReference type="PANTHER" id="PTHR43072">
    <property type="entry name" value="N-ACETYLTRANSFERASE"/>
    <property type="match status" value="1"/>
</dbReference>
<dbReference type="InterPro" id="IPR016181">
    <property type="entry name" value="Acyl_CoA_acyltransferase"/>
</dbReference>
<organism evidence="4 5">
    <name type="scientific">Cohnella lubricantis</name>
    <dbReference type="NCBI Taxonomy" id="2163172"/>
    <lineage>
        <taxon>Bacteria</taxon>
        <taxon>Bacillati</taxon>
        <taxon>Bacillota</taxon>
        <taxon>Bacilli</taxon>
        <taxon>Bacillales</taxon>
        <taxon>Paenibacillaceae</taxon>
        <taxon>Cohnella</taxon>
    </lineage>
</organism>
<proteinExistence type="predicted"/>
<comment type="caution">
    <text evidence="4">The sequence shown here is derived from an EMBL/GenBank/DDBJ whole genome shotgun (WGS) entry which is preliminary data.</text>
</comment>
<evidence type="ECO:0000313" key="5">
    <source>
        <dbReference type="Proteomes" id="UP000574133"/>
    </source>
</evidence>
<dbReference type="CDD" id="cd04301">
    <property type="entry name" value="NAT_SF"/>
    <property type="match status" value="1"/>
</dbReference>
<reference evidence="4 5" key="1">
    <citation type="submission" date="2020-08" db="EMBL/GenBank/DDBJ databases">
        <title>Cohnella phylogeny.</title>
        <authorList>
            <person name="Dunlap C."/>
        </authorList>
    </citation>
    <scope>NUCLEOTIDE SEQUENCE [LARGE SCALE GENOMIC DNA]</scope>
    <source>
        <strain evidence="4 5">DSM 103658</strain>
    </source>
</reference>
<keyword evidence="5" id="KW-1185">Reference proteome</keyword>
<dbReference type="Pfam" id="PF00583">
    <property type="entry name" value="Acetyltransf_1"/>
    <property type="match status" value="1"/>
</dbReference>
<gene>
    <name evidence="4" type="ORF">H4Q31_20800</name>
</gene>
<keyword evidence="1 4" id="KW-0808">Transferase</keyword>
<dbReference type="RefSeq" id="WP_185180983.1">
    <property type="nucleotide sequence ID" value="NZ_CBCSEP010000018.1"/>
</dbReference>
<evidence type="ECO:0000259" key="3">
    <source>
        <dbReference type="PROSITE" id="PS51186"/>
    </source>
</evidence>
<dbReference type="InterPro" id="IPR000182">
    <property type="entry name" value="GNAT_dom"/>
</dbReference>
<keyword evidence="2" id="KW-0012">Acyltransferase</keyword>
<evidence type="ECO:0000256" key="2">
    <source>
        <dbReference type="ARBA" id="ARBA00023315"/>
    </source>
</evidence>
<protein>
    <submittedName>
        <fullName evidence="4">GNAT family N-acetyltransferase</fullName>
    </submittedName>
</protein>
<sequence length="291" mass="32689">MSRIEVRAFRGSLPAEYGGLTPPELRPLLHRLPEDCLALGASLSGRPIGLAVAELKKAARGAKLLALAIDKSYRRRGIGRQLYSMLETLLRRKLVVAVTAEYLAEADAGEAESAFLTACGFVSPAPVIRIWSGPLRISETLPWTDRLRLPDGFACSPWSTLTSQERAAIARGYGDDYPPILDPFAEEERIDPERSLVLRHLGAPIGWMILEQFDARTVLFKSMFVQRRYQRMSRGIALSIEAFRRLIREGSYEEAIFYVEEQNAGMVRFLSRRADSPGIRKQLLWQTSKPL</sequence>
<dbReference type="Gene3D" id="3.40.630.30">
    <property type="match status" value="1"/>
</dbReference>
<dbReference type="EMBL" id="JACJVN010000102">
    <property type="protein sequence ID" value="MBB6679726.1"/>
    <property type="molecule type" value="Genomic_DNA"/>
</dbReference>
<name>A0A841TH55_9BACL</name>
<dbReference type="Proteomes" id="UP000574133">
    <property type="component" value="Unassembled WGS sequence"/>
</dbReference>
<evidence type="ECO:0000313" key="4">
    <source>
        <dbReference type="EMBL" id="MBB6679726.1"/>
    </source>
</evidence>
<dbReference type="SUPFAM" id="SSF55729">
    <property type="entry name" value="Acyl-CoA N-acyltransferases (Nat)"/>
    <property type="match status" value="2"/>
</dbReference>
<dbReference type="PROSITE" id="PS51186">
    <property type="entry name" value="GNAT"/>
    <property type="match status" value="2"/>
</dbReference>
<evidence type="ECO:0000256" key="1">
    <source>
        <dbReference type="ARBA" id="ARBA00022679"/>
    </source>
</evidence>